<dbReference type="PROSITE" id="PS51257">
    <property type="entry name" value="PROKAR_LIPOPROTEIN"/>
    <property type="match status" value="1"/>
</dbReference>
<reference evidence="1 2" key="1">
    <citation type="submission" date="2014-07" db="EMBL/GenBank/DDBJ databases">
        <authorList>
            <person name="McCorrison J."/>
            <person name="Sanka R."/>
            <person name="Torralba M."/>
            <person name="Gillis M."/>
            <person name="Haft D.H."/>
            <person name="Methe B."/>
            <person name="Sutton G."/>
            <person name="Nelson K.E."/>
        </authorList>
    </citation>
    <scope>NUCLEOTIDE SEQUENCE [LARGE SCALE GENOMIC DNA]</scope>
    <source>
        <strain evidence="1 2">DNF00320</strain>
    </source>
</reference>
<proteinExistence type="predicted"/>
<evidence type="ECO:0000313" key="1">
    <source>
        <dbReference type="EMBL" id="KGF44281.1"/>
    </source>
</evidence>
<protein>
    <recommendedName>
        <fullName evidence="3">Lipoprotein</fullName>
    </recommendedName>
</protein>
<evidence type="ECO:0000313" key="2">
    <source>
        <dbReference type="Proteomes" id="UP000029525"/>
    </source>
</evidence>
<dbReference type="AlphaFoldDB" id="A0A096ACN7"/>
<evidence type="ECO:0008006" key="3">
    <source>
        <dbReference type="Google" id="ProtNLM"/>
    </source>
</evidence>
<name>A0A096ACN7_9BACT</name>
<dbReference type="EMBL" id="JRNQ01000043">
    <property type="protein sequence ID" value="KGF44281.1"/>
    <property type="molecule type" value="Genomic_DNA"/>
</dbReference>
<sequence length="118" mass="13587">MKVAIYVLCLTAILSCTCHTSYQENEDWTKDSIGTLNLRSKELAEKIIKEHSLYRECSSKFICVFGKPNCRETTLFTDKLIYIERMGGDFIPNANRDTCFISFNFKMGRFVGIDESCE</sequence>
<comment type="caution">
    <text evidence="1">The sequence shown here is derived from an EMBL/GenBank/DDBJ whole genome shotgun (WGS) entry which is preliminary data.</text>
</comment>
<organism evidence="1 2">
    <name type="scientific">Prevotella bivia DNF00320</name>
    <dbReference type="NCBI Taxonomy" id="1401068"/>
    <lineage>
        <taxon>Bacteria</taxon>
        <taxon>Pseudomonadati</taxon>
        <taxon>Bacteroidota</taxon>
        <taxon>Bacteroidia</taxon>
        <taxon>Bacteroidales</taxon>
        <taxon>Prevotellaceae</taxon>
        <taxon>Prevotella</taxon>
    </lineage>
</organism>
<dbReference type="Proteomes" id="UP000029525">
    <property type="component" value="Unassembled WGS sequence"/>
</dbReference>
<gene>
    <name evidence="1" type="ORF">HMPREF0647_07215</name>
</gene>
<accession>A0A096ACN7</accession>